<dbReference type="EMBL" id="QKYT01000185">
    <property type="protein sequence ID" value="RIA90324.1"/>
    <property type="molecule type" value="Genomic_DNA"/>
</dbReference>
<keyword evidence="2" id="KW-1185">Reference proteome</keyword>
<comment type="caution">
    <text evidence="1">The sequence shown here is derived from an EMBL/GenBank/DDBJ whole genome shotgun (WGS) entry which is preliminary data.</text>
</comment>
<protein>
    <submittedName>
        <fullName evidence="1">Uncharacterized protein</fullName>
    </submittedName>
</protein>
<organism evidence="1 2">
    <name type="scientific">Glomus cerebriforme</name>
    <dbReference type="NCBI Taxonomy" id="658196"/>
    <lineage>
        <taxon>Eukaryota</taxon>
        <taxon>Fungi</taxon>
        <taxon>Fungi incertae sedis</taxon>
        <taxon>Mucoromycota</taxon>
        <taxon>Glomeromycotina</taxon>
        <taxon>Glomeromycetes</taxon>
        <taxon>Glomerales</taxon>
        <taxon>Glomeraceae</taxon>
        <taxon>Glomus</taxon>
    </lineage>
</organism>
<proteinExistence type="predicted"/>
<evidence type="ECO:0000313" key="1">
    <source>
        <dbReference type="EMBL" id="RIA90324.1"/>
    </source>
</evidence>
<evidence type="ECO:0000313" key="2">
    <source>
        <dbReference type="Proteomes" id="UP000265703"/>
    </source>
</evidence>
<gene>
    <name evidence="1" type="ORF">C1645_737965</name>
</gene>
<dbReference type="OrthoDB" id="2404656at2759"/>
<reference evidence="1 2" key="1">
    <citation type="submission" date="2018-06" db="EMBL/GenBank/DDBJ databases">
        <title>Comparative genomics reveals the genomic features of Rhizophagus irregularis, R. cerebriforme, R. diaphanum and Gigaspora rosea, and their symbiotic lifestyle signature.</title>
        <authorList>
            <person name="Morin E."/>
            <person name="San Clemente H."/>
            <person name="Chen E.C.H."/>
            <person name="De La Providencia I."/>
            <person name="Hainaut M."/>
            <person name="Kuo A."/>
            <person name="Kohler A."/>
            <person name="Murat C."/>
            <person name="Tang N."/>
            <person name="Roy S."/>
            <person name="Loubradou J."/>
            <person name="Henrissat B."/>
            <person name="Grigoriev I.V."/>
            <person name="Corradi N."/>
            <person name="Roux C."/>
            <person name="Martin F.M."/>
        </authorList>
    </citation>
    <scope>NUCLEOTIDE SEQUENCE [LARGE SCALE GENOMIC DNA]</scope>
    <source>
        <strain evidence="1 2">DAOM 227022</strain>
    </source>
</reference>
<sequence length="183" mass="21313">MFVDDIGPQKTDLLVLRLSDRMEVMNTEVSGPPFKAIITHTVRDAKKLLMMSVCSLCRILGNNLDYSIKDTKEIKTYSIQIVGDQLTLFSVSLTDKKKYLAVEMASCMIPFSFDSISYYKKIFNFFAIIQTEFKEQKKLRKKIYSSIPIENSERIQDWLYLPKDSFFYDLKPISEDIDEILMI</sequence>
<name>A0A397T5K7_9GLOM</name>
<accession>A0A397T5K7</accession>
<dbReference type="AlphaFoldDB" id="A0A397T5K7"/>
<dbReference type="Proteomes" id="UP000265703">
    <property type="component" value="Unassembled WGS sequence"/>
</dbReference>